<dbReference type="InterPro" id="IPR001647">
    <property type="entry name" value="HTH_TetR"/>
</dbReference>
<dbReference type="PROSITE" id="PS50977">
    <property type="entry name" value="HTH_TETR_2"/>
    <property type="match status" value="1"/>
</dbReference>
<dbReference type="AlphaFoldDB" id="A0A1Q4I1Q7"/>
<evidence type="ECO:0000256" key="3">
    <source>
        <dbReference type="ARBA" id="ARBA00023163"/>
    </source>
</evidence>
<dbReference type="SUPFAM" id="SSF46689">
    <property type="entry name" value="Homeodomain-like"/>
    <property type="match status" value="1"/>
</dbReference>
<reference evidence="6 7" key="1">
    <citation type="submission" date="2016-11" db="EMBL/GenBank/DDBJ databases">
        <title>Genome sequences of unsequenced Mycobacteria.</title>
        <authorList>
            <person name="Greninger A.L."/>
            <person name="Fang F."/>
            <person name="Jerome K.R."/>
        </authorList>
    </citation>
    <scope>NUCLEOTIDE SEQUENCE [LARGE SCALE GENOMIC DNA]</scope>
    <source>
        <strain evidence="6 7">M11</strain>
    </source>
</reference>
<dbReference type="RefSeq" id="WP_073869862.1">
    <property type="nucleotide sequence ID" value="NZ_MPNT01000001.1"/>
</dbReference>
<protein>
    <submittedName>
        <fullName evidence="6">TetR family transcriptional regulator</fullName>
    </submittedName>
</protein>
<keyword evidence="2 4" id="KW-0238">DNA-binding</keyword>
<evidence type="ECO:0000256" key="2">
    <source>
        <dbReference type="ARBA" id="ARBA00023125"/>
    </source>
</evidence>
<dbReference type="InterPro" id="IPR036271">
    <property type="entry name" value="Tet_transcr_reg_TetR-rel_C_sf"/>
</dbReference>
<dbReference type="Gene3D" id="1.10.357.10">
    <property type="entry name" value="Tetracycline Repressor, domain 2"/>
    <property type="match status" value="1"/>
</dbReference>
<evidence type="ECO:0000259" key="5">
    <source>
        <dbReference type="PROSITE" id="PS50977"/>
    </source>
</evidence>
<dbReference type="SUPFAM" id="SSF48498">
    <property type="entry name" value="Tetracyclin repressor-like, C-terminal domain"/>
    <property type="match status" value="1"/>
</dbReference>
<dbReference type="GO" id="GO:0000976">
    <property type="term" value="F:transcription cis-regulatory region binding"/>
    <property type="evidence" value="ECO:0007669"/>
    <property type="project" value="TreeGrafter"/>
</dbReference>
<keyword evidence="1" id="KW-0805">Transcription regulation</keyword>
<dbReference type="PANTHER" id="PTHR30055:SF234">
    <property type="entry name" value="HTH-TYPE TRANSCRIPTIONAL REGULATOR BETI"/>
    <property type="match status" value="1"/>
</dbReference>
<organism evidence="6 7">
    <name type="scientific">Mycobacterium paraffinicum</name>
    <dbReference type="NCBI Taxonomy" id="53378"/>
    <lineage>
        <taxon>Bacteria</taxon>
        <taxon>Bacillati</taxon>
        <taxon>Actinomycetota</taxon>
        <taxon>Actinomycetes</taxon>
        <taxon>Mycobacteriales</taxon>
        <taxon>Mycobacteriaceae</taxon>
        <taxon>Mycobacterium</taxon>
    </lineage>
</organism>
<feature type="DNA-binding region" description="H-T-H motif" evidence="4">
    <location>
        <begin position="34"/>
        <end position="53"/>
    </location>
</feature>
<name>A0A1Q4I1Q7_9MYCO</name>
<dbReference type="InterPro" id="IPR009057">
    <property type="entry name" value="Homeodomain-like_sf"/>
</dbReference>
<comment type="caution">
    <text evidence="6">The sequence shown here is derived from an EMBL/GenBank/DDBJ whole genome shotgun (WGS) entry which is preliminary data.</text>
</comment>
<evidence type="ECO:0000256" key="4">
    <source>
        <dbReference type="PROSITE-ProRule" id="PRU00335"/>
    </source>
</evidence>
<evidence type="ECO:0000256" key="1">
    <source>
        <dbReference type="ARBA" id="ARBA00023015"/>
    </source>
</evidence>
<dbReference type="Proteomes" id="UP000186438">
    <property type="component" value="Unassembled WGS sequence"/>
</dbReference>
<dbReference type="InterPro" id="IPR050109">
    <property type="entry name" value="HTH-type_TetR-like_transc_reg"/>
</dbReference>
<dbReference type="Pfam" id="PF00440">
    <property type="entry name" value="TetR_N"/>
    <property type="match status" value="1"/>
</dbReference>
<sequence length="190" mass="20737">MTASSDKLTGTQARTRHAIIEATATVLAGDRTATLPEIARVAGVGRTTLHRYFPDRESLIFETISDSIRVVSQAMVDAAPEEGSPIDALRRVVNALIAIGDRLLFLFEDPGVLRDVPPKLRPDTSKLATLIERGQAEGAFDNQLSSIWIEHALYSMIRWASEDANAGLMPRHAAAPAVIRILERGIRVDD</sequence>
<accession>A0A1Q4I1Q7</accession>
<keyword evidence="7" id="KW-1185">Reference proteome</keyword>
<gene>
    <name evidence="6" type="ORF">BRW65_00020</name>
</gene>
<keyword evidence="3" id="KW-0804">Transcription</keyword>
<evidence type="ECO:0000313" key="7">
    <source>
        <dbReference type="Proteomes" id="UP000186438"/>
    </source>
</evidence>
<dbReference type="OrthoDB" id="3869819at2"/>
<feature type="domain" description="HTH tetR-type" evidence="5">
    <location>
        <begin position="13"/>
        <end position="71"/>
    </location>
</feature>
<dbReference type="PANTHER" id="PTHR30055">
    <property type="entry name" value="HTH-TYPE TRANSCRIPTIONAL REGULATOR RUTR"/>
    <property type="match status" value="1"/>
</dbReference>
<dbReference type="EMBL" id="MPNT01000001">
    <property type="protein sequence ID" value="OJZ75899.1"/>
    <property type="molecule type" value="Genomic_DNA"/>
</dbReference>
<proteinExistence type="predicted"/>
<dbReference type="GO" id="GO:0003700">
    <property type="term" value="F:DNA-binding transcription factor activity"/>
    <property type="evidence" value="ECO:0007669"/>
    <property type="project" value="TreeGrafter"/>
</dbReference>
<evidence type="ECO:0000313" key="6">
    <source>
        <dbReference type="EMBL" id="OJZ75899.1"/>
    </source>
</evidence>
<dbReference type="STRING" id="53378.BRW65_00020"/>